<dbReference type="AlphaFoldDB" id="A0AAX4JG71"/>
<name>A0AAX4JG71_9MICR</name>
<dbReference type="Proteomes" id="UP001334084">
    <property type="component" value="Chromosome 10"/>
</dbReference>
<dbReference type="RefSeq" id="XP_065330951.1">
    <property type="nucleotide sequence ID" value="XM_065474879.1"/>
</dbReference>
<dbReference type="KEGG" id="vnx:VNE69_10156"/>
<protein>
    <submittedName>
        <fullName evidence="1">Uncharacterized protein</fullName>
    </submittedName>
</protein>
<proteinExistence type="predicted"/>
<organism evidence="1 2">
    <name type="scientific">Vairimorpha necatrix</name>
    <dbReference type="NCBI Taxonomy" id="6039"/>
    <lineage>
        <taxon>Eukaryota</taxon>
        <taxon>Fungi</taxon>
        <taxon>Fungi incertae sedis</taxon>
        <taxon>Microsporidia</taxon>
        <taxon>Nosematidae</taxon>
        <taxon>Vairimorpha</taxon>
    </lineage>
</organism>
<keyword evidence="2" id="KW-1185">Reference proteome</keyword>
<sequence length="114" mass="13433">MQYNHFIKNSLENIGSSFVFGTCTKLIYKSFSHYPDLYIIMECLENGLEMSKYTLLNSINIFILDKMGFGKYLLEMTSVFLTNFMINMRNGVKYAYMKGWNGVFINLIRKIIKY</sequence>
<evidence type="ECO:0000313" key="1">
    <source>
        <dbReference type="EMBL" id="WUR04806.1"/>
    </source>
</evidence>
<dbReference type="EMBL" id="CP142735">
    <property type="protein sequence ID" value="WUR04806.1"/>
    <property type="molecule type" value="Genomic_DNA"/>
</dbReference>
<reference evidence="1" key="1">
    <citation type="journal article" date="2024" name="BMC Genomics">
        <title>Functional annotation of a divergent genome using sequence and structure-based similarity.</title>
        <authorList>
            <person name="Svedberg D."/>
            <person name="Winiger R.R."/>
            <person name="Berg A."/>
            <person name="Sharma H."/>
            <person name="Tellgren-Roth C."/>
            <person name="Debrunner-Vossbrinck B.A."/>
            <person name="Vossbrinck C.R."/>
            <person name="Barandun J."/>
        </authorList>
    </citation>
    <scope>NUCLEOTIDE SEQUENCE</scope>
    <source>
        <strain evidence="1">Illinois isolate</strain>
    </source>
</reference>
<gene>
    <name evidence="1" type="ORF">VNE69_10156</name>
</gene>
<accession>A0AAX4JG71</accession>
<evidence type="ECO:0000313" key="2">
    <source>
        <dbReference type="Proteomes" id="UP001334084"/>
    </source>
</evidence>
<dbReference type="GeneID" id="90542638"/>